<dbReference type="EMBL" id="CP060723">
    <property type="protein sequence ID" value="QNN43975.1"/>
    <property type="molecule type" value="Genomic_DNA"/>
</dbReference>
<feature type="domain" description="Tail specific protease" evidence="2">
    <location>
        <begin position="255"/>
        <end position="464"/>
    </location>
</feature>
<dbReference type="SUPFAM" id="SSF52096">
    <property type="entry name" value="ClpP/crotonase"/>
    <property type="match status" value="1"/>
</dbReference>
<feature type="signal peptide" evidence="1">
    <location>
        <begin position="1"/>
        <end position="22"/>
    </location>
</feature>
<proteinExistence type="predicted"/>
<dbReference type="KEGG" id="proe:H9L23_07810"/>
<dbReference type="AlphaFoldDB" id="A0A7G9QKV0"/>
<sequence length="486" mass="54543">MKKSYFLTVLAIFSFSVAFGQACNCEANFEWVKSTFEQNDAGFKYVIDTKGRQAYQEHNQRILAKTGTVKTLTDCTPILYEWLTFFRSGHIAIKLKAQNGVNGNTPASTVSDKVFPDWEKVNVDLDSFKTYLLAKKEIDYEGIWDSAPYQIGIKKINGEYLGFIIQSGAPNWSRGQVKLKITPGRDSVSSVFYSRDHSANKSVDVVLMGKDNLRIGNFSLHRVFPELREEKEIAAYLKLLSAARPYLEELNKTTLYLRIPSFQPGSKKDIDSIVQANKAKILKTANLIIDIRSGTGGSDASYQSLIPLIYTGPIRTVGVEYLSTRLNNQRMLDFINKPEFGASEADKKWAKASYDKLNARLGEFVNLDSAVVSVEKLGAVSAYPKNVGIIINEGNGSTDEQFLLAAKQSRKVKLFGVTTFGVLDISNMYFVDSPCKEFELGYSLTKSMRIPDFTIDAKGIQPDYFIDRSIPKYKWVDYVNGVLNEK</sequence>
<dbReference type="InterPro" id="IPR005151">
    <property type="entry name" value="Tail-specific_protease"/>
</dbReference>
<keyword evidence="1" id="KW-0732">Signal</keyword>
<dbReference type="Pfam" id="PF03572">
    <property type="entry name" value="Peptidase_S41"/>
    <property type="match status" value="1"/>
</dbReference>
<dbReference type="PROSITE" id="PS51257">
    <property type="entry name" value="PROKAR_LIPOPROTEIN"/>
    <property type="match status" value="1"/>
</dbReference>
<evidence type="ECO:0000259" key="2">
    <source>
        <dbReference type="Pfam" id="PF03572"/>
    </source>
</evidence>
<evidence type="ECO:0000313" key="4">
    <source>
        <dbReference type="Proteomes" id="UP000515806"/>
    </source>
</evidence>
<evidence type="ECO:0000313" key="3">
    <source>
        <dbReference type="EMBL" id="QNN43975.1"/>
    </source>
</evidence>
<dbReference type="RefSeq" id="WP_187594430.1">
    <property type="nucleotide sequence ID" value="NZ_CP060723.1"/>
</dbReference>
<gene>
    <name evidence="3" type="ORF">H9L23_07810</name>
</gene>
<dbReference type="Proteomes" id="UP000515806">
    <property type="component" value="Chromosome"/>
</dbReference>
<feature type="chain" id="PRO_5028961676" evidence="1">
    <location>
        <begin position="23"/>
        <end position="486"/>
    </location>
</feature>
<protein>
    <submittedName>
        <fullName evidence="3">Peptidase S41</fullName>
    </submittedName>
</protein>
<keyword evidence="4" id="KW-1185">Reference proteome</keyword>
<dbReference type="Gene3D" id="3.90.226.10">
    <property type="entry name" value="2-enoyl-CoA Hydratase, Chain A, domain 1"/>
    <property type="match status" value="1"/>
</dbReference>
<accession>A0A7G9QKV0</accession>
<organism evidence="3 4">
    <name type="scientific">Pedobacter roseus</name>
    <dbReference type="NCBI Taxonomy" id="336820"/>
    <lineage>
        <taxon>Bacteria</taxon>
        <taxon>Pseudomonadati</taxon>
        <taxon>Bacteroidota</taxon>
        <taxon>Sphingobacteriia</taxon>
        <taxon>Sphingobacteriales</taxon>
        <taxon>Sphingobacteriaceae</taxon>
        <taxon>Pedobacter</taxon>
    </lineage>
</organism>
<dbReference type="GO" id="GO:0006508">
    <property type="term" value="P:proteolysis"/>
    <property type="evidence" value="ECO:0007669"/>
    <property type="project" value="InterPro"/>
</dbReference>
<dbReference type="GO" id="GO:0008236">
    <property type="term" value="F:serine-type peptidase activity"/>
    <property type="evidence" value="ECO:0007669"/>
    <property type="project" value="InterPro"/>
</dbReference>
<dbReference type="InterPro" id="IPR029045">
    <property type="entry name" value="ClpP/crotonase-like_dom_sf"/>
</dbReference>
<evidence type="ECO:0000256" key="1">
    <source>
        <dbReference type="SAM" id="SignalP"/>
    </source>
</evidence>
<name>A0A7G9QKV0_9SPHI</name>
<reference evidence="3 4" key="1">
    <citation type="submission" date="2020-08" db="EMBL/GenBank/DDBJ databases">
        <title>Genome sequence of Pedobacter roseus KACC 11594T.</title>
        <authorList>
            <person name="Hyun D.-W."/>
            <person name="Bae J.-W."/>
        </authorList>
    </citation>
    <scope>NUCLEOTIDE SEQUENCE [LARGE SCALE GENOMIC DNA]</scope>
    <source>
        <strain evidence="3 4">KACC 11594</strain>
    </source>
</reference>